<reference evidence="3 4" key="1">
    <citation type="submission" date="2019-02" db="EMBL/GenBank/DDBJ databases">
        <title>Deep-cultivation of Planctomycetes and their phenomic and genomic characterization uncovers novel biology.</title>
        <authorList>
            <person name="Wiegand S."/>
            <person name="Jogler M."/>
            <person name="Boedeker C."/>
            <person name="Pinto D."/>
            <person name="Vollmers J."/>
            <person name="Rivas-Marin E."/>
            <person name="Kohn T."/>
            <person name="Peeters S.H."/>
            <person name="Heuer A."/>
            <person name="Rast P."/>
            <person name="Oberbeckmann S."/>
            <person name="Bunk B."/>
            <person name="Jeske O."/>
            <person name="Meyerdierks A."/>
            <person name="Storesund J.E."/>
            <person name="Kallscheuer N."/>
            <person name="Luecker S."/>
            <person name="Lage O.M."/>
            <person name="Pohl T."/>
            <person name="Merkel B.J."/>
            <person name="Hornburger P."/>
            <person name="Mueller R.-W."/>
            <person name="Bruemmer F."/>
            <person name="Labrenz M."/>
            <person name="Spormann A.M."/>
            <person name="Op den Camp H."/>
            <person name="Overmann J."/>
            <person name="Amann R."/>
            <person name="Jetten M.S.M."/>
            <person name="Mascher T."/>
            <person name="Medema M.H."/>
            <person name="Devos D.P."/>
            <person name="Kaster A.-K."/>
            <person name="Ovreas L."/>
            <person name="Rohde M."/>
            <person name="Galperin M.Y."/>
            <person name="Jogler C."/>
        </authorList>
    </citation>
    <scope>NUCLEOTIDE SEQUENCE [LARGE SCALE GENOMIC DNA]</scope>
    <source>
        <strain evidence="3 4">Poly30</strain>
    </source>
</reference>
<dbReference type="RefSeq" id="WP_145196959.1">
    <property type="nucleotide sequence ID" value="NZ_CP036434.1"/>
</dbReference>
<feature type="signal peptide" evidence="1">
    <location>
        <begin position="1"/>
        <end position="25"/>
    </location>
</feature>
<accession>A0A518ER96</accession>
<evidence type="ECO:0000313" key="4">
    <source>
        <dbReference type="Proteomes" id="UP000320390"/>
    </source>
</evidence>
<sequence precursor="true">MPIPPACPLILLAANALMTPAAGSAANVWQQSDPDTLRIREAPDISDVFPAPAEDAHAAEVAATDREATGPETLLEAVIHGRSWVDFRYRYEGADYLVFPRRSWASTLRTAVGHETQSFHGFRALGEIEAIAPILNPSYNDTVNGNVDRAPIPDPEGLEIHQLYVAYDGHEDLDARLGRQEIALGNQRFVGIDPWRQNHQSFDALRLSYQVDETLTLDYSFAFGVNRVVGNDSPFGREDMAGHFLDVRKTQKGVGNFAGYAYLTDYDELDLLSTNTFGGRFDRVIQGDELGGKDAFWNRADWGVALEYAHQTDAGDNPTDISADYLLIEGSADFSGFRLTLASETLGGSGDPNDSFSTPLASLHWFNGYADQFQGTPDAGLVDRRLGFDTDVRLSRLPFPLHLEVTYHWFDSDAGSTTYGRELDLDVQAVITDQFSAGMRYADFNGQGGFEYANRFMAWISYRLL</sequence>
<dbReference type="AlphaFoldDB" id="A0A518ER96"/>
<proteinExistence type="predicted"/>
<keyword evidence="1" id="KW-0732">Signal</keyword>
<dbReference type="Proteomes" id="UP000320390">
    <property type="component" value="Chromosome"/>
</dbReference>
<name>A0A518ER96_9BACT</name>
<dbReference type="EMBL" id="CP036434">
    <property type="protein sequence ID" value="QDV06618.1"/>
    <property type="molecule type" value="Genomic_DNA"/>
</dbReference>
<dbReference type="OrthoDB" id="9767539at2"/>
<dbReference type="InterPro" id="IPR025388">
    <property type="entry name" value="Alginate_export_dom"/>
</dbReference>
<gene>
    <name evidence="3" type="ORF">Poly30_21280</name>
</gene>
<dbReference type="Pfam" id="PF13372">
    <property type="entry name" value="Alginate_exp"/>
    <property type="match status" value="1"/>
</dbReference>
<protein>
    <recommendedName>
        <fullName evidence="2">Alginate export domain-containing protein</fullName>
    </recommendedName>
</protein>
<evidence type="ECO:0000259" key="2">
    <source>
        <dbReference type="Pfam" id="PF13372"/>
    </source>
</evidence>
<feature type="domain" description="Alginate export" evidence="2">
    <location>
        <begin position="152"/>
        <end position="269"/>
    </location>
</feature>
<organism evidence="3 4">
    <name type="scientific">Saltatorellus ferox</name>
    <dbReference type="NCBI Taxonomy" id="2528018"/>
    <lineage>
        <taxon>Bacteria</taxon>
        <taxon>Pseudomonadati</taxon>
        <taxon>Planctomycetota</taxon>
        <taxon>Planctomycetia</taxon>
        <taxon>Planctomycetia incertae sedis</taxon>
        <taxon>Saltatorellus</taxon>
    </lineage>
</organism>
<keyword evidence="4" id="KW-1185">Reference proteome</keyword>
<evidence type="ECO:0000313" key="3">
    <source>
        <dbReference type="EMBL" id="QDV06618.1"/>
    </source>
</evidence>
<feature type="chain" id="PRO_5022140008" description="Alginate export domain-containing protein" evidence="1">
    <location>
        <begin position="26"/>
        <end position="465"/>
    </location>
</feature>
<evidence type="ECO:0000256" key="1">
    <source>
        <dbReference type="SAM" id="SignalP"/>
    </source>
</evidence>